<dbReference type="SMART" id="SM00326">
    <property type="entry name" value="SH3"/>
    <property type="match status" value="1"/>
</dbReference>
<dbReference type="EMBL" id="JBJKFK010000650">
    <property type="protein sequence ID" value="KAL3315861.1"/>
    <property type="molecule type" value="Genomic_DNA"/>
</dbReference>
<dbReference type="Proteomes" id="UP001626550">
    <property type="component" value="Unassembled WGS sequence"/>
</dbReference>
<gene>
    <name evidence="10" type="primary">SH3GL3_1</name>
    <name evidence="10" type="ORF">Ciccas_005499</name>
</gene>
<dbReference type="PROSITE" id="PS50002">
    <property type="entry name" value="SH3"/>
    <property type="match status" value="1"/>
</dbReference>
<dbReference type="Pfam" id="PF00018">
    <property type="entry name" value="SH3_1"/>
    <property type="match status" value="1"/>
</dbReference>
<comment type="caution">
    <text evidence="10">The sequence shown here is derived from an EMBL/GenBank/DDBJ whole genome shotgun (WGS) entry which is preliminary data.</text>
</comment>
<feature type="domain" description="BAR" evidence="9">
    <location>
        <begin position="18"/>
        <end position="251"/>
    </location>
</feature>
<evidence type="ECO:0000256" key="7">
    <source>
        <dbReference type="SAM" id="MobiDB-lite"/>
    </source>
</evidence>
<comment type="subcellular location">
    <subcellularLocation>
        <location evidence="1">Membrane</location>
        <topology evidence="1">Peripheral membrane protein</topology>
    </subcellularLocation>
</comment>
<feature type="compositionally biased region" description="Basic and acidic residues" evidence="7">
    <location>
        <begin position="246"/>
        <end position="259"/>
    </location>
</feature>
<dbReference type="InterPro" id="IPR004148">
    <property type="entry name" value="BAR_dom"/>
</dbReference>
<evidence type="ECO:0000313" key="10">
    <source>
        <dbReference type="EMBL" id="KAL3315861.1"/>
    </source>
</evidence>
<evidence type="ECO:0000259" key="9">
    <source>
        <dbReference type="PROSITE" id="PS51021"/>
    </source>
</evidence>
<dbReference type="AlphaFoldDB" id="A0ABD2QC41"/>
<evidence type="ECO:0000256" key="2">
    <source>
        <dbReference type="ARBA" id="ARBA00006697"/>
    </source>
</evidence>
<dbReference type="InterPro" id="IPR036028">
    <property type="entry name" value="SH3-like_dom_sf"/>
</dbReference>
<dbReference type="SUPFAM" id="SSF103657">
    <property type="entry name" value="BAR/IMD domain-like"/>
    <property type="match status" value="1"/>
</dbReference>
<feature type="domain" description="SH3" evidence="8">
    <location>
        <begin position="366"/>
        <end position="425"/>
    </location>
</feature>
<dbReference type="FunFam" id="2.30.30.40:FF:000072">
    <property type="entry name" value="Unconventional Myosin IB"/>
    <property type="match status" value="1"/>
</dbReference>
<organism evidence="10 11">
    <name type="scientific">Cichlidogyrus casuarinus</name>
    <dbReference type="NCBI Taxonomy" id="1844966"/>
    <lineage>
        <taxon>Eukaryota</taxon>
        <taxon>Metazoa</taxon>
        <taxon>Spiralia</taxon>
        <taxon>Lophotrochozoa</taxon>
        <taxon>Platyhelminthes</taxon>
        <taxon>Monogenea</taxon>
        <taxon>Monopisthocotylea</taxon>
        <taxon>Dactylogyridea</taxon>
        <taxon>Ancyrocephalidae</taxon>
        <taxon>Cichlidogyrus</taxon>
    </lineage>
</organism>
<keyword evidence="3 6" id="KW-0728">SH3 domain</keyword>
<keyword evidence="5" id="KW-0472">Membrane</keyword>
<dbReference type="CDD" id="cd07592">
    <property type="entry name" value="BAR_Endophilin_A"/>
    <property type="match status" value="1"/>
</dbReference>
<dbReference type="InterPro" id="IPR027267">
    <property type="entry name" value="AH/BAR_dom_sf"/>
</dbReference>
<name>A0ABD2QC41_9PLAT</name>
<proteinExistence type="inferred from homology"/>
<protein>
    <submittedName>
        <fullName evidence="10">Endophilin-A3</fullName>
    </submittedName>
</protein>
<dbReference type="PANTHER" id="PTHR14167:SF81">
    <property type="entry name" value="ENDOPHILIN-A"/>
    <property type="match status" value="1"/>
</dbReference>
<evidence type="ECO:0000256" key="1">
    <source>
        <dbReference type="ARBA" id="ARBA00004170"/>
    </source>
</evidence>
<dbReference type="InterPro" id="IPR001452">
    <property type="entry name" value="SH3_domain"/>
</dbReference>
<keyword evidence="4" id="KW-0175">Coiled coil</keyword>
<dbReference type="Gene3D" id="1.20.1270.60">
    <property type="entry name" value="Arfaptin homology (AH) domain/BAR domain"/>
    <property type="match status" value="1"/>
</dbReference>
<dbReference type="InterPro" id="IPR050384">
    <property type="entry name" value="Endophilin_SH3RF"/>
</dbReference>
<dbReference type="Pfam" id="PF03114">
    <property type="entry name" value="BAR"/>
    <property type="match status" value="1"/>
</dbReference>
<evidence type="ECO:0000259" key="8">
    <source>
        <dbReference type="PROSITE" id="PS50002"/>
    </source>
</evidence>
<dbReference type="PRINTS" id="PR00452">
    <property type="entry name" value="SH3DOMAIN"/>
</dbReference>
<dbReference type="PANTHER" id="PTHR14167">
    <property type="entry name" value="SH3 DOMAIN-CONTAINING"/>
    <property type="match status" value="1"/>
</dbReference>
<dbReference type="PROSITE" id="PS51021">
    <property type="entry name" value="BAR"/>
    <property type="match status" value="1"/>
</dbReference>
<accession>A0ABD2QC41</accession>
<dbReference type="Gene3D" id="2.30.30.40">
    <property type="entry name" value="SH3 Domains"/>
    <property type="match status" value="1"/>
</dbReference>
<evidence type="ECO:0000313" key="11">
    <source>
        <dbReference type="Proteomes" id="UP001626550"/>
    </source>
</evidence>
<sequence>MSLAGLRKQINKANQFVTEKIGGVEGTKLDDDYVAIEKKIDAMTKLFDEVLARTHEYLQPNPALRAKLLTVNTFNKIQGKSKSSLYPLPEGQLGDCMIKYGQELEDSSFGECLQRCGESFKFMSDIRYAMEDQVKDNYLVPLNSIQAHELKEIGHHRKKLEGRRLDFDCKKRKQGGGTTIPQDEIRIAEEKFQESKLLAETAMVNFLNSEVEHIQALTEFITSQMEYHRQATDIMEQLQKYLVEKKEEAESKPKDEHQPKRFTSALSAHDTSSSNNTNGYPILSVSASPSGQLLFFKSKLPVQVSWHADQDQDTWTGAVRKRLDCVVEFHFRTYKSGSSEAEVSSPSTDDRNWAKSTLATEPTGMPSEPCCKALYTFDAENESELPFKEGAMIKLVEVVDENWYLGEHNGKRGYFPINYVEIVTPLP</sequence>
<feature type="compositionally biased region" description="Polar residues" evidence="7">
    <location>
        <begin position="264"/>
        <end position="276"/>
    </location>
</feature>
<comment type="similarity">
    <text evidence="2">Belongs to the endophilin family.</text>
</comment>
<keyword evidence="11" id="KW-1185">Reference proteome</keyword>
<reference evidence="10 11" key="1">
    <citation type="submission" date="2024-11" db="EMBL/GenBank/DDBJ databases">
        <title>Adaptive evolution of stress response genes in parasites aligns with host niche diversity.</title>
        <authorList>
            <person name="Hahn C."/>
            <person name="Resl P."/>
        </authorList>
    </citation>
    <scope>NUCLEOTIDE SEQUENCE [LARGE SCALE GENOMIC DNA]</scope>
    <source>
        <strain evidence="10">EGGRZ-B1_66</strain>
        <tissue evidence="10">Body</tissue>
    </source>
</reference>
<evidence type="ECO:0000256" key="5">
    <source>
        <dbReference type="ARBA" id="ARBA00023136"/>
    </source>
</evidence>
<feature type="region of interest" description="Disordered" evidence="7">
    <location>
        <begin position="246"/>
        <end position="276"/>
    </location>
</feature>
<dbReference type="SMART" id="SM00721">
    <property type="entry name" value="BAR"/>
    <property type="match status" value="1"/>
</dbReference>
<dbReference type="SUPFAM" id="SSF50044">
    <property type="entry name" value="SH3-domain"/>
    <property type="match status" value="1"/>
</dbReference>
<evidence type="ECO:0000256" key="6">
    <source>
        <dbReference type="PROSITE-ProRule" id="PRU00192"/>
    </source>
</evidence>
<evidence type="ECO:0000256" key="3">
    <source>
        <dbReference type="ARBA" id="ARBA00022443"/>
    </source>
</evidence>
<evidence type="ECO:0000256" key="4">
    <source>
        <dbReference type="ARBA" id="ARBA00023054"/>
    </source>
</evidence>